<keyword evidence="1" id="KW-0732">Signal</keyword>
<name>A0A5C3FBF3_9BASI</name>
<evidence type="ECO:0008006" key="4">
    <source>
        <dbReference type="Google" id="ProtNLM"/>
    </source>
</evidence>
<gene>
    <name evidence="2" type="ORF">PSFLO_07266</name>
</gene>
<sequence length="253" mass="28588">MTRSDPTRQRSTGLFSLAILLLLVLSIQVPSTSAQGLFSSSESIFKKVTTPLEGVVEQRMSDYSHFAAAPPTIEALRAREPRFAESLPQTRLAIIDKIWYPGRFEASGQLTIAHQNVFGIRRELDEVNAALKSRIEYRRFTYYRDVLDEAEGRVGNIRQVVSNLRDLAGRVPRGENRIRARGAINQAADELAEVATALERQIWQRINMIEYARVAAEGRGEDVLKLSHLTKDQVSQLKRMARQGDRWRGPDSP</sequence>
<feature type="signal peptide" evidence="1">
    <location>
        <begin position="1"/>
        <end position="34"/>
    </location>
</feature>
<dbReference type="Proteomes" id="UP000323386">
    <property type="component" value="Unassembled WGS sequence"/>
</dbReference>
<reference evidence="2 3" key="1">
    <citation type="submission" date="2018-03" db="EMBL/GenBank/DDBJ databases">
        <authorList>
            <person name="Guldener U."/>
        </authorList>
    </citation>
    <scope>NUCLEOTIDE SEQUENCE [LARGE SCALE GENOMIC DNA]</scope>
    <source>
        <strain evidence="2 3">DAOM196992</strain>
    </source>
</reference>
<feature type="chain" id="PRO_5023036274" description="Nucleoporin Nup54 alpha-helical domain-containing protein" evidence="1">
    <location>
        <begin position="35"/>
        <end position="253"/>
    </location>
</feature>
<protein>
    <recommendedName>
        <fullName evidence="4">Nucleoporin Nup54 alpha-helical domain-containing protein</fullName>
    </recommendedName>
</protein>
<evidence type="ECO:0000313" key="3">
    <source>
        <dbReference type="Proteomes" id="UP000323386"/>
    </source>
</evidence>
<dbReference type="EMBL" id="OOIP01000031">
    <property type="protein sequence ID" value="SPO41784.1"/>
    <property type="molecule type" value="Genomic_DNA"/>
</dbReference>
<organism evidence="2 3">
    <name type="scientific">Pseudozyma flocculosa</name>
    <dbReference type="NCBI Taxonomy" id="84751"/>
    <lineage>
        <taxon>Eukaryota</taxon>
        <taxon>Fungi</taxon>
        <taxon>Dikarya</taxon>
        <taxon>Basidiomycota</taxon>
        <taxon>Ustilaginomycotina</taxon>
        <taxon>Ustilaginomycetes</taxon>
        <taxon>Ustilaginales</taxon>
        <taxon>Ustilaginaceae</taxon>
        <taxon>Pseudozyma</taxon>
    </lineage>
</organism>
<dbReference type="AlphaFoldDB" id="A0A5C3FBF3"/>
<proteinExistence type="predicted"/>
<accession>A0A5C3FBF3</accession>
<evidence type="ECO:0000313" key="2">
    <source>
        <dbReference type="EMBL" id="SPO41784.1"/>
    </source>
</evidence>
<keyword evidence="3" id="KW-1185">Reference proteome</keyword>
<evidence type="ECO:0000256" key="1">
    <source>
        <dbReference type="SAM" id="SignalP"/>
    </source>
</evidence>